<keyword evidence="2" id="KW-1185">Reference proteome</keyword>
<name>A0A2P6MFI7_ALKUR</name>
<dbReference type="Proteomes" id="UP000243650">
    <property type="component" value="Unassembled WGS sequence"/>
</dbReference>
<dbReference type="EMBL" id="PVNS01000010">
    <property type="protein sequence ID" value="PRO65038.1"/>
    <property type="molecule type" value="Genomic_DNA"/>
</dbReference>
<dbReference type="OrthoDB" id="2454327at2"/>
<dbReference type="AlphaFoldDB" id="A0A2P6MFI7"/>
<comment type="caution">
    <text evidence="1">The sequence shown here is derived from an EMBL/GenBank/DDBJ whole genome shotgun (WGS) entry which is preliminary data.</text>
</comment>
<gene>
    <name evidence="1" type="ORF">C6I21_11360</name>
</gene>
<accession>A0A2P6MFI7</accession>
<dbReference type="InterPro" id="IPR019686">
    <property type="entry name" value="DUF2536"/>
</dbReference>
<protein>
    <submittedName>
        <fullName evidence="1">DUF2536 domain-containing protein</fullName>
    </submittedName>
</protein>
<evidence type="ECO:0000313" key="1">
    <source>
        <dbReference type="EMBL" id="PRO65038.1"/>
    </source>
</evidence>
<organism evidence="1 2">
    <name type="scientific">Alkalicoccus urumqiensis</name>
    <name type="common">Bacillus urumqiensis</name>
    <dbReference type="NCBI Taxonomy" id="1548213"/>
    <lineage>
        <taxon>Bacteria</taxon>
        <taxon>Bacillati</taxon>
        <taxon>Bacillota</taxon>
        <taxon>Bacilli</taxon>
        <taxon>Bacillales</taxon>
        <taxon>Bacillaceae</taxon>
        <taxon>Alkalicoccus</taxon>
    </lineage>
</organism>
<evidence type="ECO:0000313" key="2">
    <source>
        <dbReference type="Proteomes" id="UP000243650"/>
    </source>
</evidence>
<dbReference type="RefSeq" id="WP_105959595.1">
    <property type="nucleotide sequence ID" value="NZ_PVNS01000010.1"/>
</dbReference>
<sequence length="76" mass="8848">MILQPDSIRDKIEFFEANTLAGLEKQIQEKIDDNQALLLEVHHVQYQHVTDRNGRMHVSAVVHFKQRPKNNGRTAE</sequence>
<proteinExistence type="predicted"/>
<reference evidence="1 2" key="1">
    <citation type="submission" date="2018-03" db="EMBL/GenBank/DDBJ databases">
        <title>Bacillus urumqiensis sp. nov., a moderately haloalkaliphilic bacterium isolated from a salt lake.</title>
        <authorList>
            <person name="Zhao B."/>
            <person name="Liao Z."/>
        </authorList>
    </citation>
    <scope>NUCLEOTIDE SEQUENCE [LARGE SCALE GENOMIC DNA]</scope>
    <source>
        <strain evidence="1 2">BZ-SZ-XJ18</strain>
    </source>
</reference>
<dbReference type="Pfam" id="PF10750">
    <property type="entry name" value="DUF2536"/>
    <property type="match status" value="1"/>
</dbReference>